<proteinExistence type="inferred from homology"/>
<feature type="transmembrane region" description="Helical" evidence="15">
    <location>
        <begin position="33"/>
        <end position="54"/>
    </location>
</feature>
<dbReference type="AlphaFoldDB" id="A0A0K0FPP5"/>
<comment type="catalytic activity">
    <reaction evidence="7">
        <text>a 1,2-diacyl-sn-glycero-3-phosphocholine(in) = a 1,2-diacyl-sn-glycero-3-phosphocholine(out)</text>
        <dbReference type="Rhea" id="RHEA:38571"/>
        <dbReference type="ChEBI" id="CHEBI:57643"/>
    </reaction>
</comment>
<keyword evidence="4 15" id="KW-1133">Transmembrane helix</keyword>
<comment type="catalytic activity">
    <reaction evidence="6">
        <text>a 1,2-diacyl-sn-glycero-3-phosphoethanolamine(in) = a 1,2-diacyl-sn-glycero-3-phosphoethanolamine(out)</text>
        <dbReference type="Rhea" id="RHEA:38895"/>
        <dbReference type="ChEBI" id="CHEBI:64612"/>
    </reaction>
</comment>
<organism evidence="16 17">
    <name type="scientific">Strongyloides venezuelensis</name>
    <name type="common">Threadworm</name>
    <dbReference type="NCBI Taxonomy" id="75913"/>
    <lineage>
        <taxon>Eukaryota</taxon>
        <taxon>Metazoa</taxon>
        <taxon>Ecdysozoa</taxon>
        <taxon>Nematoda</taxon>
        <taxon>Chromadorea</taxon>
        <taxon>Rhabditida</taxon>
        <taxon>Tylenchina</taxon>
        <taxon>Panagrolaimomorpha</taxon>
        <taxon>Strongyloidoidea</taxon>
        <taxon>Strongyloididae</taxon>
        <taxon>Strongyloides</taxon>
    </lineage>
</organism>
<evidence type="ECO:0000256" key="9">
    <source>
        <dbReference type="ARBA" id="ARBA00036810"/>
    </source>
</evidence>
<dbReference type="PANTHER" id="PTHR21347">
    <property type="entry name" value="CLEFT LIP AND PALATE ASSOCIATED TRANSMEMBRANE PROTEIN-RELATED"/>
    <property type="match status" value="1"/>
</dbReference>
<keyword evidence="16" id="KW-1185">Reference proteome</keyword>
<dbReference type="STRING" id="75913.A0A0K0FPP5"/>
<evidence type="ECO:0000256" key="6">
    <source>
        <dbReference type="ARBA" id="ARBA00024615"/>
    </source>
</evidence>
<comment type="subcellular location">
    <subcellularLocation>
        <location evidence="1">Membrane</location>
        <topology evidence="1">Multi-pass membrane protein</topology>
    </subcellularLocation>
</comment>
<reference evidence="17" key="2">
    <citation type="submission" date="2015-08" db="UniProtKB">
        <authorList>
            <consortium name="WormBaseParasite"/>
        </authorList>
    </citation>
    <scope>IDENTIFICATION</scope>
</reference>
<evidence type="ECO:0000256" key="12">
    <source>
        <dbReference type="ARBA" id="ARBA00043155"/>
    </source>
</evidence>
<accession>A0A0K0FPP5</accession>
<dbReference type="GO" id="GO:0012505">
    <property type="term" value="C:endomembrane system"/>
    <property type="evidence" value="ECO:0007669"/>
    <property type="project" value="TreeGrafter"/>
</dbReference>
<comment type="similarity">
    <text evidence="2">Belongs to the CLPTM1 family.</text>
</comment>
<dbReference type="InterPro" id="IPR008429">
    <property type="entry name" value="CLPTM1"/>
</dbReference>
<dbReference type="GO" id="GO:0016020">
    <property type="term" value="C:membrane"/>
    <property type="evidence" value="ECO:0007669"/>
    <property type="project" value="UniProtKB-SubCell"/>
</dbReference>
<feature type="transmembrane region" description="Helical" evidence="15">
    <location>
        <begin position="451"/>
        <end position="472"/>
    </location>
</feature>
<evidence type="ECO:0000256" key="2">
    <source>
        <dbReference type="ARBA" id="ARBA00009310"/>
    </source>
</evidence>
<sequence length="561" mass="66097">MPVVIISIESLVQNVTDYNTIGWKNLKMFKGKLFTFLTVSIFFIYLGKALYHFYHLYHPNTCQEQNSKNCYKPLQEFINNDDPIVQIRIYQTFTKTFSINDNEIFRKNDLHLNEDFHETVNLDISRLNKKNGILYLHLFVLPNSYNGKSSLDAKWKSYTYLKLTEMKIPADETSKLLESSQNKRITKSNSYKILHILDIFPFAIVNEFLSFSSNEVPPEFYGVMSVINNEYTPVVISDEMNIRESNFLKVEKENTSIVIRIEYHPLSIGSFRMQMNMKQSFIHLKDLGFSEKDFDDVKNIFTNVNIYYLSLIITVCTVHIVADILSFKNDISFWRSKKDMKGMSTKVLIWNCFSDSIIFLYLIDQQASLLIIIPSGIRIFIELWKLKKATKITIKFDHIIIPRIYFGQKSKQEIETDQYDSEAMRYLYAIVTPLVIIGTIYSLIYIEHKSWYSFIINSLANAIYGFGFCFMFPQLFLNYRLKSVAHLPWKAFMYKAFNTVIDDVFSFIIKMPMSTRIGCFRDDIVFVIYLYQRYIYPVDKTRIDEYAIVEETTTDKEKKDQ</sequence>
<comment type="catalytic activity">
    <reaction evidence="8">
        <text>a 1,2-diacyl-sn-glycero-3-phospho-(1D-myo-inositol)(in) = a 1,2-diacyl-sn-glycero-3-phospho-(1D-myo-inositol)(out)</text>
        <dbReference type="Rhea" id="RHEA:38691"/>
        <dbReference type="ChEBI" id="CHEBI:57880"/>
    </reaction>
</comment>
<protein>
    <recommendedName>
        <fullName evidence="10">Lipid scramblase CLPTM1L</fullName>
    </recommendedName>
    <alternativeName>
        <fullName evidence="12">Cisplatin resistance-related protein 9</fullName>
    </alternativeName>
    <alternativeName>
        <fullName evidence="11">Cleft lip and palate transmembrane protein 1-like protein</fullName>
    </alternativeName>
</protein>
<evidence type="ECO:0000256" key="10">
    <source>
        <dbReference type="ARBA" id="ARBA00040905"/>
    </source>
</evidence>
<comment type="function">
    <text evidence="13">Scramblase that mediates the translocation of glucosaminylphosphatidylinositol (alpha-D-GlcN-(1-6)-(1,2-diacyl-sn-glycero-3-phospho)-1D-myo-inositol, GlcN-PI) across the endoplasmic reticulum (ER) membrane, from the cytosolic leaflet to the luminal leaflet of the ER membrane, where it participates in the biosynthesis of glycosylphosphatidylinositol (GPI). GPI is a lipid glycoconjugate involved in post-translational modification of proteins. Can also translocate 1,2-diacyl-sn-glycero-3-phospho-(1D-myo-inositol) (phosphatidylinositol or PI), as well as several other phospholipids (1,2-diacyl-sn-glycero-3-phosphocholine, 1,2-diacyl-sn-glycero-3-phosphoethanolamine), and N-acetylglucosaminylphosphatidylinositol (GlcNAc-PI) in vitro.</text>
</comment>
<reference evidence="16" key="1">
    <citation type="submission" date="2014-07" db="EMBL/GenBank/DDBJ databases">
        <authorList>
            <person name="Martin A.A"/>
            <person name="De Silva N."/>
        </authorList>
    </citation>
    <scope>NUCLEOTIDE SEQUENCE</scope>
</reference>
<dbReference type="Pfam" id="PF05602">
    <property type="entry name" value="CLPTM1"/>
    <property type="match status" value="1"/>
</dbReference>
<keyword evidence="5 15" id="KW-0472">Membrane</keyword>
<keyword evidence="3 15" id="KW-0812">Transmembrane</keyword>
<evidence type="ECO:0000313" key="16">
    <source>
        <dbReference type="Proteomes" id="UP000035680"/>
    </source>
</evidence>
<comment type="catalytic activity">
    <reaction evidence="9">
        <text>6-(alpha-D-glucosaminyl)-(1-octadecanoyl,2-(9Z)-octadecenoyl-sn-glycero-3-phospho)-1D-myo-inositol(in) = 6-(alpha-D-glucosaminyl)-(1-octadecanoyl,2-(9Z)-octadecenoyl-sn-glycero-3-phospho)-1D-myo-inositol(out)</text>
        <dbReference type="Rhea" id="RHEA:71495"/>
        <dbReference type="ChEBI" id="CHEBI:190691"/>
    </reaction>
</comment>
<evidence type="ECO:0000256" key="4">
    <source>
        <dbReference type="ARBA" id="ARBA00022989"/>
    </source>
</evidence>
<evidence type="ECO:0000256" key="8">
    <source>
        <dbReference type="ARBA" id="ARBA00035895"/>
    </source>
</evidence>
<dbReference type="PANTHER" id="PTHR21347:SF0">
    <property type="entry name" value="LIPID SCRAMBLASE CLPTM1L"/>
    <property type="match status" value="1"/>
</dbReference>
<evidence type="ECO:0000256" key="1">
    <source>
        <dbReference type="ARBA" id="ARBA00004141"/>
    </source>
</evidence>
<evidence type="ECO:0000256" key="14">
    <source>
        <dbReference type="ARBA" id="ARBA00093208"/>
    </source>
</evidence>
<dbReference type="Proteomes" id="UP000035680">
    <property type="component" value="Unassembled WGS sequence"/>
</dbReference>
<dbReference type="WBParaSite" id="SVE_1118900.1">
    <property type="protein sequence ID" value="SVE_1118900.1"/>
    <property type="gene ID" value="SVE_1118900"/>
</dbReference>
<feature type="transmembrane region" description="Helical" evidence="15">
    <location>
        <begin position="306"/>
        <end position="326"/>
    </location>
</feature>
<evidence type="ECO:0000256" key="3">
    <source>
        <dbReference type="ARBA" id="ARBA00022692"/>
    </source>
</evidence>
<feature type="transmembrane region" description="Helical" evidence="15">
    <location>
        <begin position="426"/>
        <end position="445"/>
    </location>
</feature>
<evidence type="ECO:0000256" key="11">
    <source>
        <dbReference type="ARBA" id="ARBA00042320"/>
    </source>
</evidence>
<evidence type="ECO:0000256" key="13">
    <source>
        <dbReference type="ARBA" id="ARBA00045827"/>
    </source>
</evidence>
<comment type="catalytic activity">
    <reaction evidence="14">
        <text>a 6-(alpha-D-glucosaminyl)-1-(1,2-diacyl-sn-glycero-3-phospho)-1D-myo-inositol(in) = a 6-(alpha-D-glucosaminyl)-1-(1,2-diacyl-sn-glycero-3-phospho)-1D-myo-inositol(out)</text>
        <dbReference type="Rhea" id="RHEA:71491"/>
        <dbReference type="ChEBI" id="CHEBI:57997"/>
    </reaction>
</comment>
<evidence type="ECO:0000256" key="7">
    <source>
        <dbReference type="ARBA" id="ARBA00024631"/>
    </source>
</evidence>
<evidence type="ECO:0000313" key="17">
    <source>
        <dbReference type="WBParaSite" id="SVE_1118900.1"/>
    </source>
</evidence>
<evidence type="ECO:0000256" key="15">
    <source>
        <dbReference type="SAM" id="Phobius"/>
    </source>
</evidence>
<name>A0A0K0FPP5_STRVS</name>
<evidence type="ECO:0000256" key="5">
    <source>
        <dbReference type="ARBA" id="ARBA00023136"/>
    </source>
</evidence>